<dbReference type="RefSeq" id="WP_345562851.1">
    <property type="nucleotide sequence ID" value="NZ_BAABDQ010000006.1"/>
</dbReference>
<accession>A0ABP6WIW0</accession>
<dbReference type="Pfam" id="PF12697">
    <property type="entry name" value="Abhydrolase_6"/>
    <property type="match status" value="1"/>
</dbReference>
<dbReference type="PANTHER" id="PTHR43798">
    <property type="entry name" value="MONOACYLGLYCEROL LIPASE"/>
    <property type="match status" value="1"/>
</dbReference>
<reference evidence="3" key="1">
    <citation type="journal article" date="2019" name="Int. J. Syst. Evol. Microbiol.">
        <title>The Global Catalogue of Microorganisms (GCM) 10K type strain sequencing project: providing services to taxonomists for standard genome sequencing and annotation.</title>
        <authorList>
            <consortium name="The Broad Institute Genomics Platform"/>
            <consortium name="The Broad Institute Genome Sequencing Center for Infectious Disease"/>
            <person name="Wu L."/>
            <person name="Ma J."/>
        </authorList>
    </citation>
    <scope>NUCLEOTIDE SEQUENCE [LARGE SCALE GENOMIC DNA]</scope>
    <source>
        <strain evidence="3">JCM 17326</strain>
    </source>
</reference>
<evidence type="ECO:0000259" key="1">
    <source>
        <dbReference type="Pfam" id="PF12697"/>
    </source>
</evidence>
<organism evidence="2 3">
    <name type="scientific">Nonomuraea rosea</name>
    <dbReference type="NCBI Taxonomy" id="638574"/>
    <lineage>
        <taxon>Bacteria</taxon>
        <taxon>Bacillati</taxon>
        <taxon>Actinomycetota</taxon>
        <taxon>Actinomycetes</taxon>
        <taxon>Streptosporangiales</taxon>
        <taxon>Streptosporangiaceae</taxon>
        <taxon>Nonomuraea</taxon>
    </lineage>
</organism>
<feature type="domain" description="AB hydrolase-1" evidence="1">
    <location>
        <begin position="22"/>
        <end position="231"/>
    </location>
</feature>
<comment type="caution">
    <text evidence="2">The sequence shown here is derived from an EMBL/GenBank/DDBJ whole genome shotgun (WGS) entry which is preliminary data.</text>
</comment>
<keyword evidence="3" id="KW-1185">Reference proteome</keyword>
<proteinExistence type="predicted"/>
<dbReference type="GO" id="GO:0016787">
    <property type="term" value="F:hydrolase activity"/>
    <property type="evidence" value="ECO:0007669"/>
    <property type="project" value="UniProtKB-KW"/>
</dbReference>
<dbReference type="InterPro" id="IPR000073">
    <property type="entry name" value="AB_hydrolase_1"/>
</dbReference>
<dbReference type="EMBL" id="BAABDQ010000006">
    <property type="protein sequence ID" value="GAA3551335.1"/>
    <property type="molecule type" value="Genomic_DNA"/>
</dbReference>
<keyword evidence="2" id="KW-0378">Hydrolase</keyword>
<gene>
    <name evidence="2" type="ORF">GCM10022419_034560</name>
</gene>
<dbReference type="SUPFAM" id="SSF53474">
    <property type="entry name" value="alpha/beta-Hydrolases"/>
    <property type="match status" value="1"/>
</dbReference>
<protein>
    <submittedName>
        <fullName evidence="2">Alpha/beta hydrolase</fullName>
    </submittedName>
</protein>
<evidence type="ECO:0000313" key="3">
    <source>
        <dbReference type="Proteomes" id="UP001500630"/>
    </source>
</evidence>
<dbReference type="InterPro" id="IPR050266">
    <property type="entry name" value="AB_hydrolase_sf"/>
</dbReference>
<dbReference type="InterPro" id="IPR029058">
    <property type="entry name" value="AB_hydrolase_fold"/>
</dbReference>
<evidence type="ECO:0000313" key="2">
    <source>
        <dbReference type="EMBL" id="GAA3551335.1"/>
    </source>
</evidence>
<dbReference type="Gene3D" id="3.40.50.1820">
    <property type="entry name" value="alpha/beta hydrolase"/>
    <property type="match status" value="1"/>
</dbReference>
<dbReference type="Proteomes" id="UP001500630">
    <property type="component" value="Unassembled WGS sequence"/>
</dbReference>
<dbReference type="PRINTS" id="PR00111">
    <property type="entry name" value="ABHYDROLASE"/>
</dbReference>
<sequence length="261" mass="28447">MANIRLGDVTTWYDERGDGDPLVLLHGGFVDSRMFAPALPVLGDRFRVFTVDRRGHGRTPDVAGPISYELMAQDLIAFLDEVVGGPAHLAGHSDGANVAMIVAMRRPDLVRKLVLVSGNFRYDGIVPGVLEGFAEEDVVRSLAPRYGEVSPDGEEHFPVVVEKLLRMAAEEPTLTEDDLGRITARTLVVAGDDDAVTLEHTIALYRAIPDAELAIVPGTSHLLVVEKPGQVYPLIADFLANDPVRTWQPIRRAASEHSVRS</sequence>
<name>A0ABP6WIW0_9ACTN</name>